<feature type="domain" description="EF-hand" evidence="5">
    <location>
        <begin position="127"/>
        <end position="162"/>
    </location>
</feature>
<dbReference type="GO" id="GO:0005509">
    <property type="term" value="F:calcium ion binding"/>
    <property type="evidence" value="ECO:0007669"/>
    <property type="project" value="InterPro"/>
</dbReference>
<evidence type="ECO:0000259" key="5">
    <source>
        <dbReference type="PROSITE" id="PS50222"/>
    </source>
</evidence>
<dbReference type="WBParaSite" id="TREG1_10270.2">
    <property type="protein sequence ID" value="TREG1_10270.2"/>
    <property type="gene ID" value="TREG1_10270"/>
</dbReference>
<evidence type="ECO:0000313" key="7">
    <source>
        <dbReference type="WBParaSite" id="TREG1_10270.1"/>
    </source>
</evidence>
<dbReference type="PANTHER" id="PTHR10827">
    <property type="entry name" value="RETICULOCALBIN"/>
    <property type="match status" value="1"/>
</dbReference>
<keyword evidence="1" id="KW-0479">Metal-binding</keyword>
<dbReference type="PROSITE" id="PS00018">
    <property type="entry name" value="EF_HAND_1"/>
    <property type="match status" value="5"/>
</dbReference>
<evidence type="ECO:0000256" key="1">
    <source>
        <dbReference type="ARBA" id="ARBA00022723"/>
    </source>
</evidence>
<dbReference type="InterPro" id="IPR002048">
    <property type="entry name" value="EF_hand_dom"/>
</dbReference>
<dbReference type="PROSITE" id="PS50222">
    <property type="entry name" value="EF_HAND_2"/>
    <property type="match status" value="4"/>
</dbReference>
<feature type="signal peptide" evidence="4">
    <location>
        <begin position="1"/>
        <end position="16"/>
    </location>
</feature>
<dbReference type="InterPro" id="IPR018247">
    <property type="entry name" value="EF_Hand_1_Ca_BS"/>
</dbReference>
<evidence type="ECO:0000313" key="9">
    <source>
        <dbReference type="WBParaSite" id="TREG1_10270.3"/>
    </source>
</evidence>
<evidence type="ECO:0000256" key="3">
    <source>
        <dbReference type="ARBA" id="ARBA00022837"/>
    </source>
</evidence>
<dbReference type="InterPro" id="IPR011992">
    <property type="entry name" value="EF-hand-dom_pair"/>
</dbReference>
<dbReference type="WBParaSite" id="TREG1_10270.3">
    <property type="protein sequence ID" value="TREG1_10270.3"/>
    <property type="gene ID" value="TREG1_10270"/>
</dbReference>
<dbReference type="SMART" id="SM00054">
    <property type="entry name" value="EFh"/>
    <property type="match status" value="6"/>
</dbReference>
<dbReference type="WBParaSite" id="TREG1_10270.4">
    <property type="protein sequence ID" value="TREG1_10270.4"/>
    <property type="gene ID" value="TREG1_10270"/>
</dbReference>
<reference evidence="6" key="1">
    <citation type="submission" date="2022-06" db="EMBL/GenBank/DDBJ databases">
        <authorList>
            <person name="Berger JAMES D."/>
            <person name="Berger JAMES D."/>
        </authorList>
    </citation>
    <scope>NUCLEOTIDE SEQUENCE [LARGE SCALE GENOMIC DNA]</scope>
</reference>
<name>A0AA85ILD2_TRIRE</name>
<dbReference type="Pfam" id="PF13499">
    <property type="entry name" value="EF-hand_7"/>
    <property type="match status" value="3"/>
</dbReference>
<dbReference type="AlphaFoldDB" id="A0AA85ILD2"/>
<keyword evidence="4" id="KW-0732">Signal</keyword>
<feature type="domain" description="EF-hand" evidence="5">
    <location>
        <begin position="198"/>
        <end position="233"/>
    </location>
</feature>
<evidence type="ECO:0000313" key="8">
    <source>
        <dbReference type="WBParaSite" id="TREG1_10270.2"/>
    </source>
</evidence>
<evidence type="ECO:0000256" key="2">
    <source>
        <dbReference type="ARBA" id="ARBA00022737"/>
    </source>
</evidence>
<dbReference type="SUPFAM" id="SSF47473">
    <property type="entry name" value="EF-hand"/>
    <property type="match status" value="2"/>
</dbReference>
<dbReference type="PANTHER" id="PTHR10827:SF98">
    <property type="entry name" value="45 KDA CALCIUM-BINDING PROTEIN"/>
    <property type="match status" value="1"/>
</dbReference>
<organism evidence="6 9">
    <name type="scientific">Trichobilharzia regenti</name>
    <name type="common">Nasal bird schistosome</name>
    <dbReference type="NCBI Taxonomy" id="157069"/>
    <lineage>
        <taxon>Eukaryota</taxon>
        <taxon>Metazoa</taxon>
        <taxon>Spiralia</taxon>
        <taxon>Lophotrochozoa</taxon>
        <taxon>Platyhelminthes</taxon>
        <taxon>Trematoda</taxon>
        <taxon>Digenea</taxon>
        <taxon>Strigeidida</taxon>
        <taxon>Schistosomatoidea</taxon>
        <taxon>Schistosomatidae</taxon>
        <taxon>Trichobilharzia</taxon>
    </lineage>
</organism>
<keyword evidence="3" id="KW-0106">Calcium</keyword>
<keyword evidence="2" id="KW-0677">Repeat</keyword>
<evidence type="ECO:0000313" key="6">
    <source>
        <dbReference type="Proteomes" id="UP000050795"/>
    </source>
</evidence>
<dbReference type="WBParaSite" id="TREG1_10270.1">
    <property type="protein sequence ID" value="TREG1_10270.1"/>
    <property type="gene ID" value="TREG1_10270"/>
</dbReference>
<protein>
    <recommendedName>
        <fullName evidence="5">EF-hand domain-containing protein</fullName>
    </recommendedName>
</protein>
<dbReference type="Gene3D" id="1.10.238.10">
    <property type="entry name" value="EF-hand"/>
    <property type="match status" value="3"/>
</dbReference>
<dbReference type="Proteomes" id="UP000050795">
    <property type="component" value="Unassembled WGS sequence"/>
</dbReference>
<reference evidence="7 8" key="2">
    <citation type="submission" date="2023-11" db="UniProtKB">
        <authorList>
            <consortium name="WormBaseParasite"/>
        </authorList>
    </citation>
    <scope>IDENTIFICATION</scope>
</reference>
<feature type="domain" description="EF-hand" evidence="5">
    <location>
        <begin position="76"/>
        <end position="111"/>
    </location>
</feature>
<keyword evidence="6" id="KW-1185">Reference proteome</keyword>
<proteinExistence type="predicted"/>
<evidence type="ECO:0000256" key="4">
    <source>
        <dbReference type="SAM" id="SignalP"/>
    </source>
</evidence>
<accession>A0AA85ILD2</accession>
<feature type="chain" id="PRO_5044704807" description="EF-hand domain-containing protein" evidence="4">
    <location>
        <begin position="17"/>
        <end position="282"/>
    </location>
</feature>
<feature type="domain" description="EF-hand" evidence="5">
    <location>
        <begin position="40"/>
        <end position="75"/>
    </location>
</feature>
<sequence length="282" mass="33388">MMLWFLLLALFTFVYCDIEKLDKHFNGNPHVPDFAVPEIQLENRLHLYFRKIDSNRDNFIERDELASWIHKTYESLDREHAEKQLMDFDKDKDGRVSFDEYVSHTYETSEEELKNSKDDQSSKFILESLKSERSRFNFADKNGDGFLSLREFTIFLRPENYEDMANYELQTSFSLFDQNNDGVITSDEFTNFSYRGVSQQNYLREQFELLDVDHNRLLTSNELRPWLLTSLKSAAESEATRLMNITDSNHDGKLTLDEVLAKSQSWKDSHVVKHSRSLWDEL</sequence>